<dbReference type="Gene3D" id="3.10.105.10">
    <property type="entry name" value="Dipeptide-binding Protein, Domain 3"/>
    <property type="match status" value="1"/>
</dbReference>
<dbReference type="EMBL" id="JAUOZS010000001">
    <property type="protein sequence ID" value="MDT8900504.1"/>
    <property type="molecule type" value="Genomic_DNA"/>
</dbReference>
<dbReference type="InterPro" id="IPR030678">
    <property type="entry name" value="Peptide/Ni-bd"/>
</dbReference>
<dbReference type="Proteomes" id="UP001254848">
    <property type="component" value="Unassembled WGS sequence"/>
</dbReference>
<keyword evidence="4" id="KW-1185">Reference proteome</keyword>
<sequence>MRKLISLILVLILAAAATAGCSTATKPAGKYLRYSAGTEPETLDPRRSTGSPEAIAEAQIFEGLTVLNDKDAPVAGVAEKWEVSPDGLTYTFSLRANAKWSNGDPVTAHDFEYAWKSTLSPAFGAKYAYQLFYLKNGEKYNKGLIVADAVGVKAVDDRTLKVTLEKPTPYFLTLTAFHTYYPVHRQTAAANEKWAADPKTLIGNGPFKVTAWIHNSRLEFAKNEHYWDAAKVRMPKMEFILTDSATTELAMFENNQLDLGGNVPPSEIPRLLKEGKLKIAPLLATYFYCFNVTKPPFDNVKVRKAFTLAIDRAAIVKNVTRAGQQPALAWVPPGLADEARGSDFRRVGGDFFADNDVATAQRLLAEAGFPGGKGLPPVTLIYNTSEGHKAIAEAVQEMWRKNLGVNVSLANQEWKVFINSRTKGDFQVARHGWTGDYLDPMTFIDMFVPESGNNDAQYKNPVYENLVRRAKESNDQTARIKLMHQAEKLLMDDAVLAPIYYYTNAVLVKPNVKGYVRSITGVFYFKEAYME</sequence>
<dbReference type="PANTHER" id="PTHR30290">
    <property type="entry name" value="PERIPLASMIC BINDING COMPONENT OF ABC TRANSPORTER"/>
    <property type="match status" value="1"/>
</dbReference>
<organism evidence="3 4">
    <name type="scientific">Anaeroselena agilis</name>
    <dbReference type="NCBI Taxonomy" id="3063788"/>
    <lineage>
        <taxon>Bacteria</taxon>
        <taxon>Bacillati</taxon>
        <taxon>Bacillota</taxon>
        <taxon>Negativicutes</taxon>
        <taxon>Acetonemataceae</taxon>
        <taxon>Anaeroselena</taxon>
    </lineage>
</organism>
<feature type="domain" description="Solute-binding protein family 5" evidence="2">
    <location>
        <begin position="73"/>
        <end position="454"/>
    </location>
</feature>
<dbReference type="SUPFAM" id="SSF53850">
    <property type="entry name" value="Periplasmic binding protein-like II"/>
    <property type="match status" value="1"/>
</dbReference>
<protein>
    <submittedName>
        <fullName evidence="3">Peptide ABC transporter substrate-binding protein</fullName>
    </submittedName>
</protein>
<dbReference type="Pfam" id="PF00496">
    <property type="entry name" value="SBP_bac_5"/>
    <property type="match status" value="1"/>
</dbReference>
<evidence type="ECO:0000313" key="4">
    <source>
        <dbReference type="Proteomes" id="UP001254848"/>
    </source>
</evidence>
<reference evidence="3 4" key="1">
    <citation type="submission" date="2023-07" db="EMBL/GenBank/DDBJ databases">
        <title>The novel representative of Negativicutes class, Anaeroselena agilis gen. nov. sp. nov.</title>
        <authorList>
            <person name="Prokofeva M.I."/>
            <person name="Elcheninov A.G."/>
            <person name="Klyukina A."/>
            <person name="Kublanov I.V."/>
            <person name="Frolov E.N."/>
            <person name="Podosokorskaya O.A."/>
        </authorList>
    </citation>
    <scope>NUCLEOTIDE SEQUENCE [LARGE SCALE GENOMIC DNA]</scope>
    <source>
        <strain evidence="3 4">4137-cl</strain>
    </source>
</reference>
<name>A0ABU3NUL6_9FIRM</name>
<gene>
    <name evidence="3" type="ORF">Q4T40_04535</name>
</gene>
<dbReference type="PANTHER" id="PTHR30290:SF79">
    <property type="entry name" value="DIPEPTIDE-BINDING PROTEIN DPPE"/>
    <property type="match status" value="1"/>
</dbReference>
<dbReference type="PIRSF" id="PIRSF002741">
    <property type="entry name" value="MppA"/>
    <property type="match status" value="1"/>
</dbReference>
<dbReference type="Gene3D" id="3.40.190.10">
    <property type="entry name" value="Periplasmic binding protein-like II"/>
    <property type="match status" value="1"/>
</dbReference>
<evidence type="ECO:0000313" key="3">
    <source>
        <dbReference type="EMBL" id="MDT8900504.1"/>
    </source>
</evidence>
<dbReference type="PROSITE" id="PS51257">
    <property type="entry name" value="PROKAR_LIPOPROTEIN"/>
    <property type="match status" value="1"/>
</dbReference>
<dbReference type="InterPro" id="IPR000914">
    <property type="entry name" value="SBP_5_dom"/>
</dbReference>
<dbReference type="CDD" id="cd08504">
    <property type="entry name" value="PBP2_OppA"/>
    <property type="match status" value="1"/>
</dbReference>
<dbReference type="InterPro" id="IPR039424">
    <property type="entry name" value="SBP_5"/>
</dbReference>
<proteinExistence type="predicted"/>
<dbReference type="RefSeq" id="WP_413779044.1">
    <property type="nucleotide sequence ID" value="NZ_JAUOZS010000001.1"/>
</dbReference>
<comment type="caution">
    <text evidence="3">The sequence shown here is derived from an EMBL/GenBank/DDBJ whole genome shotgun (WGS) entry which is preliminary data.</text>
</comment>
<evidence type="ECO:0000259" key="2">
    <source>
        <dbReference type="Pfam" id="PF00496"/>
    </source>
</evidence>
<dbReference type="Gene3D" id="3.90.76.10">
    <property type="entry name" value="Dipeptide-binding Protein, Domain 1"/>
    <property type="match status" value="1"/>
</dbReference>
<feature type="signal peptide" evidence="1">
    <location>
        <begin position="1"/>
        <end position="19"/>
    </location>
</feature>
<accession>A0ABU3NUL6</accession>
<keyword evidence="1" id="KW-0732">Signal</keyword>
<evidence type="ECO:0000256" key="1">
    <source>
        <dbReference type="SAM" id="SignalP"/>
    </source>
</evidence>
<feature type="chain" id="PRO_5045607647" evidence="1">
    <location>
        <begin position="20"/>
        <end position="531"/>
    </location>
</feature>